<organism evidence="1 2">
    <name type="scientific">Plakobranchus ocellatus</name>
    <dbReference type="NCBI Taxonomy" id="259542"/>
    <lineage>
        <taxon>Eukaryota</taxon>
        <taxon>Metazoa</taxon>
        <taxon>Spiralia</taxon>
        <taxon>Lophotrochozoa</taxon>
        <taxon>Mollusca</taxon>
        <taxon>Gastropoda</taxon>
        <taxon>Heterobranchia</taxon>
        <taxon>Euthyneura</taxon>
        <taxon>Panpulmonata</taxon>
        <taxon>Sacoglossa</taxon>
        <taxon>Placobranchoidea</taxon>
        <taxon>Plakobranchidae</taxon>
        <taxon>Plakobranchus</taxon>
    </lineage>
</organism>
<dbReference type="Proteomes" id="UP000735302">
    <property type="component" value="Unassembled WGS sequence"/>
</dbReference>
<keyword evidence="2" id="KW-1185">Reference proteome</keyword>
<evidence type="ECO:0000313" key="1">
    <source>
        <dbReference type="EMBL" id="GFO37470.1"/>
    </source>
</evidence>
<evidence type="ECO:0000313" key="2">
    <source>
        <dbReference type="Proteomes" id="UP000735302"/>
    </source>
</evidence>
<accession>A0AAV4D0A0</accession>
<reference evidence="1 2" key="1">
    <citation type="journal article" date="2021" name="Elife">
        <title>Chloroplast acquisition without the gene transfer in kleptoplastic sea slugs, Plakobranchus ocellatus.</title>
        <authorList>
            <person name="Maeda T."/>
            <person name="Takahashi S."/>
            <person name="Yoshida T."/>
            <person name="Shimamura S."/>
            <person name="Takaki Y."/>
            <person name="Nagai Y."/>
            <person name="Toyoda A."/>
            <person name="Suzuki Y."/>
            <person name="Arimoto A."/>
            <person name="Ishii H."/>
            <person name="Satoh N."/>
            <person name="Nishiyama T."/>
            <person name="Hasebe M."/>
            <person name="Maruyama T."/>
            <person name="Minagawa J."/>
            <person name="Obokata J."/>
            <person name="Shigenobu S."/>
        </authorList>
    </citation>
    <scope>NUCLEOTIDE SEQUENCE [LARGE SCALE GENOMIC DNA]</scope>
</reference>
<proteinExistence type="predicted"/>
<protein>
    <submittedName>
        <fullName evidence="1">Uncharacterized protein</fullName>
    </submittedName>
</protein>
<dbReference type="AlphaFoldDB" id="A0AAV4D0A0"/>
<dbReference type="EMBL" id="BLXT01007237">
    <property type="protein sequence ID" value="GFO37470.1"/>
    <property type="molecule type" value="Genomic_DNA"/>
</dbReference>
<gene>
    <name evidence="1" type="ORF">PoB_006397500</name>
</gene>
<sequence length="99" mass="10902">MQKLLDGANIAPSFAPVKHGSLNTVNSAVPQYTIMRTSTATHSRKGDFVSDIHCYKDVYNDTAGQVSMAIAFLGFSFHHLNVSPRDKKSHQRANSLILK</sequence>
<name>A0AAV4D0A0_9GAST</name>
<comment type="caution">
    <text evidence="1">The sequence shown here is derived from an EMBL/GenBank/DDBJ whole genome shotgun (WGS) entry which is preliminary data.</text>
</comment>